<feature type="chain" id="PRO_5040124786" evidence="2">
    <location>
        <begin position="19"/>
        <end position="230"/>
    </location>
</feature>
<feature type="compositionally biased region" description="Polar residues" evidence="1">
    <location>
        <begin position="63"/>
        <end position="72"/>
    </location>
</feature>
<evidence type="ECO:0000313" key="3">
    <source>
        <dbReference type="EMBL" id="KAG9069364.1"/>
    </source>
</evidence>
<dbReference type="OrthoDB" id="2381083at2759"/>
<protein>
    <submittedName>
        <fullName evidence="3">Uncharacterized protein</fullName>
    </submittedName>
</protein>
<reference evidence="3" key="1">
    <citation type="submission" date="2021-06" db="EMBL/GenBank/DDBJ databases">
        <title>Genome Sequence of Mortierella hyaline Strain SCG-10, a Cold-Adapted, Nitrate-Reducing Fungus Isolated from Soil in Minnesota, USA.</title>
        <authorList>
            <person name="Aldossari N."/>
        </authorList>
    </citation>
    <scope>NUCLEOTIDE SEQUENCE</scope>
    <source>
        <strain evidence="3">SCG-10</strain>
    </source>
</reference>
<keyword evidence="4" id="KW-1185">Reference proteome</keyword>
<feature type="region of interest" description="Disordered" evidence="1">
    <location>
        <begin position="58"/>
        <end position="84"/>
    </location>
</feature>
<proteinExistence type="predicted"/>
<dbReference type="AlphaFoldDB" id="A0A9P7XXL9"/>
<feature type="signal peptide" evidence="2">
    <location>
        <begin position="1"/>
        <end position="18"/>
    </location>
</feature>
<evidence type="ECO:0000256" key="1">
    <source>
        <dbReference type="SAM" id="MobiDB-lite"/>
    </source>
</evidence>
<comment type="caution">
    <text evidence="3">The sequence shown here is derived from an EMBL/GenBank/DDBJ whole genome shotgun (WGS) entry which is preliminary data.</text>
</comment>
<evidence type="ECO:0000256" key="2">
    <source>
        <dbReference type="SAM" id="SignalP"/>
    </source>
</evidence>
<dbReference type="InterPro" id="IPR015791">
    <property type="entry name" value="Antimic/Inh_G_crystallin-like"/>
</dbReference>
<sequence>MKISYFLSIPAIIAFAAAETMVLPAHDLNVASVPIVSNIVPVAAAVISAEDAQAEIAHDHGRPSSSGFTAWSSPGLKGHKQRTKNTPGCYKLDGGAVGSFEGDSNTQYAFYGDLRCSQKMLFASNTAPVRRIDPIIYPRSVKMLKSGGGDGNVNRYSLITWSRPDFAGDNEKYRGMGCINLDGSVVMSFQGDLHYRFYPGPHCQGPMILESSGGMSSHKRMYPRSAFITR</sequence>
<dbReference type="Gene3D" id="2.60.20.30">
    <property type="match status" value="1"/>
</dbReference>
<organism evidence="3 4">
    <name type="scientific">Linnemannia hyalina</name>
    <dbReference type="NCBI Taxonomy" id="64524"/>
    <lineage>
        <taxon>Eukaryota</taxon>
        <taxon>Fungi</taxon>
        <taxon>Fungi incertae sedis</taxon>
        <taxon>Mucoromycota</taxon>
        <taxon>Mortierellomycotina</taxon>
        <taxon>Mortierellomycetes</taxon>
        <taxon>Mortierellales</taxon>
        <taxon>Mortierellaceae</taxon>
        <taxon>Linnemannia</taxon>
    </lineage>
</organism>
<dbReference type="EMBL" id="JAHRHY010000005">
    <property type="protein sequence ID" value="KAG9069364.1"/>
    <property type="molecule type" value="Genomic_DNA"/>
</dbReference>
<keyword evidence="2" id="KW-0732">Signal</keyword>
<name>A0A9P7XXL9_9FUNG</name>
<accession>A0A9P7XXL9</accession>
<dbReference type="Proteomes" id="UP000707451">
    <property type="component" value="Unassembled WGS sequence"/>
</dbReference>
<evidence type="ECO:0000313" key="4">
    <source>
        <dbReference type="Proteomes" id="UP000707451"/>
    </source>
</evidence>
<gene>
    <name evidence="3" type="ORF">KI688_010265</name>
</gene>